<dbReference type="EMBL" id="BAAAEJ010000007">
    <property type="protein sequence ID" value="GAA0390612.1"/>
    <property type="molecule type" value="Genomic_DNA"/>
</dbReference>
<dbReference type="InterPro" id="IPR015797">
    <property type="entry name" value="NUDIX_hydrolase-like_dom_sf"/>
</dbReference>
<evidence type="ECO:0000259" key="3">
    <source>
        <dbReference type="PROSITE" id="PS51462"/>
    </source>
</evidence>
<dbReference type="InterPro" id="IPR000086">
    <property type="entry name" value="NUDIX_hydrolase_dom"/>
</dbReference>
<organism evidence="4 5">
    <name type="scientific">Brevundimonas terrae</name>
    <dbReference type="NCBI Taxonomy" id="363631"/>
    <lineage>
        <taxon>Bacteria</taxon>
        <taxon>Pseudomonadati</taxon>
        <taxon>Pseudomonadota</taxon>
        <taxon>Alphaproteobacteria</taxon>
        <taxon>Caulobacterales</taxon>
        <taxon>Caulobacteraceae</taxon>
        <taxon>Brevundimonas</taxon>
    </lineage>
</organism>
<evidence type="ECO:0000313" key="5">
    <source>
        <dbReference type="Proteomes" id="UP001500791"/>
    </source>
</evidence>
<dbReference type="InterPro" id="IPR020084">
    <property type="entry name" value="NUDIX_hydrolase_CS"/>
</dbReference>
<dbReference type="PROSITE" id="PS51462">
    <property type="entry name" value="NUDIX"/>
    <property type="match status" value="1"/>
</dbReference>
<name>A0ABN0YC37_9CAUL</name>
<keyword evidence="2" id="KW-0378">Hydrolase</keyword>
<comment type="cofactor">
    <cofactor evidence="1">
        <name>Mg(2+)</name>
        <dbReference type="ChEBI" id="CHEBI:18420"/>
    </cofactor>
</comment>
<dbReference type="Pfam" id="PF00293">
    <property type="entry name" value="NUDIX"/>
    <property type="match status" value="1"/>
</dbReference>
<gene>
    <name evidence="4" type="ORF">GCM10009093_16520</name>
</gene>
<dbReference type="SUPFAM" id="SSF55811">
    <property type="entry name" value="Nudix"/>
    <property type="match status" value="1"/>
</dbReference>
<accession>A0ABN0YC37</accession>
<dbReference type="InterPro" id="IPR051325">
    <property type="entry name" value="Nudix_hydrolase_domain"/>
</dbReference>
<feature type="domain" description="Nudix hydrolase" evidence="3">
    <location>
        <begin position="14"/>
        <end position="146"/>
    </location>
</feature>
<dbReference type="RefSeq" id="WP_167176685.1">
    <property type="nucleotide sequence ID" value="NZ_BAAAEJ010000007.1"/>
</dbReference>
<reference evidence="4 5" key="1">
    <citation type="journal article" date="2019" name="Int. J. Syst. Evol. Microbiol.">
        <title>The Global Catalogue of Microorganisms (GCM) 10K type strain sequencing project: providing services to taxonomists for standard genome sequencing and annotation.</title>
        <authorList>
            <consortium name="The Broad Institute Genomics Platform"/>
            <consortium name="The Broad Institute Genome Sequencing Center for Infectious Disease"/>
            <person name="Wu L."/>
            <person name="Ma J."/>
        </authorList>
    </citation>
    <scope>NUCLEOTIDE SEQUENCE [LARGE SCALE GENOMIC DNA]</scope>
    <source>
        <strain evidence="4 5">JCM 13476</strain>
    </source>
</reference>
<proteinExistence type="predicted"/>
<evidence type="ECO:0000256" key="1">
    <source>
        <dbReference type="ARBA" id="ARBA00001946"/>
    </source>
</evidence>
<dbReference type="PROSITE" id="PS00893">
    <property type="entry name" value="NUDIX_BOX"/>
    <property type="match status" value="1"/>
</dbReference>
<keyword evidence="5" id="KW-1185">Reference proteome</keyword>
<protein>
    <submittedName>
        <fullName evidence="4">NUDIX domain-containing protein</fullName>
    </submittedName>
</protein>
<evidence type="ECO:0000256" key="2">
    <source>
        <dbReference type="ARBA" id="ARBA00022801"/>
    </source>
</evidence>
<dbReference type="PANTHER" id="PTHR21340">
    <property type="entry name" value="DIADENOSINE 5,5-P1,P4-TETRAPHOSPHATE PYROPHOSPHOHYDROLASE MUTT"/>
    <property type="match status" value="1"/>
</dbReference>
<sequence>MKLQFGNPRAGLDYRHRAAVFGIAEREGRIACVHIRRDKGAYFDLPGGALEGEETEAEALVREFGEETGLDVVPVDRLTEASQYFVRTDGQALNNVCGFWSLTISGSTPENKREEDHQLVWLSPEEALVNLRHEAHVWAVAAWLRWRAQVSQG</sequence>
<dbReference type="Proteomes" id="UP001500791">
    <property type="component" value="Unassembled WGS sequence"/>
</dbReference>
<dbReference type="Gene3D" id="3.90.79.10">
    <property type="entry name" value="Nucleoside Triphosphate Pyrophosphohydrolase"/>
    <property type="match status" value="1"/>
</dbReference>
<dbReference type="PANTHER" id="PTHR21340:SF0">
    <property type="entry name" value="BIS(5'-NUCLEOSYL)-TETRAPHOSPHATASE [ASYMMETRICAL]"/>
    <property type="match status" value="1"/>
</dbReference>
<comment type="caution">
    <text evidence="4">The sequence shown here is derived from an EMBL/GenBank/DDBJ whole genome shotgun (WGS) entry which is preliminary data.</text>
</comment>
<evidence type="ECO:0000313" key="4">
    <source>
        <dbReference type="EMBL" id="GAA0390612.1"/>
    </source>
</evidence>